<evidence type="ECO:0000256" key="2">
    <source>
        <dbReference type="ARBA" id="ARBA00023125"/>
    </source>
</evidence>
<name>A0ABW3MVA5_9MICO</name>
<dbReference type="InterPro" id="IPR036390">
    <property type="entry name" value="WH_DNA-bd_sf"/>
</dbReference>
<reference evidence="6" key="1">
    <citation type="journal article" date="2019" name="Int. J. Syst. Evol. Microbiol.">
        <title>The Global Catalogue of Microorganisms (GCM) 10K type strain sequencing project: providing services to taxonomists for standard genome sequencing and annotation.</title>
        <authorList>
            <consortium name="The Broad Institute Genomics Platform"/>
            <consortium name="The Broad Institute Genome Sequencing Center for Infectious Disease"/>
            <person name="Wu L."/>
            <person name="Ma J."/>
        </authorList>
    </citation>
    <scope>NUCLEOTIDE SEQUENCE [LARGE SCALE GENOMIC DNA]</scope>
    <source>
        <strain evidence="6">CCUG 57508</strain>
    </source>
</reference>
<keyword evidence="1" id="KW-0805">Transcription regulation</keyword>
<keyword evidence="2" id="KW-0238">DNA-binding</keyword>
<sequence length="80" mass="9067">MGRTWEALSDPTRRTIVEHLAREQLTAGEVAALFDTARPGISRHLRVLRESGVVEAEAVGQRRVYRLVPGALDEVERWCR</sequence>
<dbReference type="NCBIfam" id="NF033788">
    <property type="entry name" value="HTH_metalloreg"/>
    <property type="match status" value="1"/>
</dbReference>
<evidence type="ECO:0000256" key="3">
    <source>
        <dbReference type="ARBA" id="ARBA00023163"/>
    </source>
</evidence>
<evidence type="ECO:0000313" key="5">
    <source>
        <dbReference type="EMBL" id="MFD1054632.1"/>
    </source>
</evidence>
<dbReference type="InterPro" id="IPR036388">
    <property type="entry name" value="WH-like_DNA-bd_sf"/>
</dbReference>
<dbReference type="SUPFAM" id="SSF46785">
    <property type="entry name" value="Winged helix' DNA-binding domain"/>
    <property type="match status" value="1"/>
</dbReference>
<evidence type="ECO:0000256" key="1">
    <source>
        <dbReference type="ARBA" id="ARBA00023015"/>
    </source>
</evidence>
<dbReference type="Proteomes" id="UP001597046">
    <property type="component" value="Unassembled WGS sequence"/>
</dbReference>
<keyword evidence="3" id="KW-0804">Transcription</keyword>
<dbReference type="Pfam" id="PF12840">
    <property type="entry name" value="HTH_20"/>
    <property type="match status" value="1"/>
</dbReference>
<dbReference type="PRINTS" id="PR00778">
    <property type="entry name" value="HTHARSR"/>
</dbReference>
<protein>
    <submittedName>
        <fullName evidence="5">Metalloregulator ArsR/SmtB family transcription factor</fullName>
    </submittedName>
</protein>
<dbReference type="EMBL" id="JBHTKH010000005">
    <property type="protein sequence ID" value="MFD1054632.1"/>
    <property type="molecule type" value="Genomic_DNA"/>
</dbReference>
<dbReference type="RefSeq" id="WP_386052538.1">
    <property type="nucleotide sequence ID" value="NZ_JBHTKH010000005.1"/>
</dbReference>
<dbReference type="CDD" id="cd00090">
    <property type="entry name" value="HTH_ARSR"/>
    <property type="match status" value="1"/>
</dbReference>
<accession>A0ABW3MVA5</accession>
<dbReference type="PANTHER" id="PTHR33154:SF33">
    <property type="entry name" value="TRANSCRIPTIONAL REPRESSOR SDPR"/>
    <property type="match status" value="1"/>
</dbReference>
<proteinExistence type="predicted"/>
<dbReference type="InterPro" id="IPR051081">
    <property type="entry name" value="HTH_MetalResp_TranReg"/>
</dbReference>
<dbReference type="InterPro" id="IPR001845">
    <property type="entry name" value="HTH_ArsR_DNA-bd_dom"/>
</dbReference>
<dbReference type="InterPro" id="IPR011991">
    <property type="entry name" value="ArsR-like_HTH"/>
</dbReference>
<evidence type="ECO:0000313" key="6">
    <source>
        <dbReference type="Proteomes" id="UP001597046"/>
    </source>
</evidence>
<comment type="caution">
    <text evidence="5">The sequence shown here is derived from an EMBL/GenBank/DDBJ whole genome shotgun (WGS) entry which is preliminary data.</text>
</comment>
<evidence type="ECO:0000259" key="4">
    <source>
        <dbReference type="PROSITE" id="PS50987"/>
    </source>
</evidence>
<dbReference type="SMART" id="SM00418">
    <property type="entry name" value="HTH_ARSR"/>
    <property type="match status" value="1"/>
</dbReference>
<dbReference type="Gene3D" id="1.10.10.10">
    <property type="entry name" value="Winged helix-like DNA-binding domain superfamily/Winged helix DNA-binding domain"/>
    <property type="match status" value="1"/>
</dbReference>
<organism evidence="5 6">
    <name type="scientific">Terrabacter terrigena</name>
    <dbReference type="NCBI Taxonomy" id="574718"/>
    <lineage>
        <taxon>Bacteria</taxon>
        <taxon>Bacillati</taxon>
        <taxon>Actinomycetota</taxon>
        <taxon>Actinomycetes</taxon>
        <taxon>Micrococcales</taxon>
        <taxon>Intrasporangiaceae</taxon>
        <taxon>Terrabacter</taxon>
    </lineage>
</organism>
<dbReference type="PROSITE" id="PS50987">
    <property type="entry name" value="HTH_ARSR_2"/>
    <property type="match status" value="1"/>
</dbReference>
<gene>
    <name evidence="5" type="ORF">ACFQ2V_09975</name>
</gene>
<dbReference type="PANTHER" id="PTHR33154">
    <property type="entry name" value="TRANSCRIPTIONAL REGULATOR, ARSR FAMILY"/>
    <property type="match status" value="1"/>
</dbReference>
<keyword evidence="6" id="KW-1185">Reference proteome</keyword>
<feature type="domain" description="HTH arsR-type" evidence="4">
    <location>
        <begin position="1"/>
        <end position="80"/>
    </location>
</feature>